<accession>A0A0E1VUJ4</accession>
<dbReference type="EMBL" id="CM000833">
    <property type="protein sequence ID" value="EET04590.1"/>
    <property type="molecule type" value="Genomic_DNA"/>
</dbReference>
<sequence>MTTLLALHDGDHAVQFDDDVAVRLAGFELRLLAGRVVAIRENRFIDLQNLIAGDGAFTRDGDPHDLRRRNLGTLHYDFGGHGELAVRDAETDAARLAAALAGESARPPSPAAPRSRVQAVRLSPGDRLAFVPFEHARDVPNISADATHNAATRLTLSHWPANRTPARYKANLSTQSVLRFAAERADAADVRHVTTDHFDLDGLASVYGLIAPDHALRHQARLVELARFGDFARGRSDAARRLAFALDTVAARASREIGATDDESARVARLFRALLPALRDLLDAPPLEELWRDADRHHAATEALLDHPDAALEQHPALDLAVFRLPAAPALRAGAARRYFGLSPIGFHNRTPLSTLAIVAHGDVVVHQRYEGWVERVSAAPRPRRDLSILARALRAAEPHACRWQYDGVQHIMPRLGHDGAQPSGVPAETIVDELKRLLAIAPAAWTPTPDARRRGDAPSGRTASGALG</sequence>
<evidence type="ECO:0000256" key="1">
    <source>
        <dbReference type="SAM" id="MobiDB-lite"/>
    </source>
</evidence>
<protein>
    <submittedName>
        <fullName evidence="2">Uncharacterized protein</fullName>
    </submittedName>
</protein>
<feature type="region of interest" description="Disordered" evidence="1">
    <location>
        <begin position="448"/>
        <end position="469"/>
    </location>
</feature>
<dbReference type="Proteomes" id="UP000001812">
    <property type="component" value="Chromosome II"/>
</dbReference>
<organism evidence="2">
    <name type="scientific">Burkholderia pseudomallei 1710a</name>
    <dbReference type="NCBI Taxonomy" id="320371"/>
    <lineage>
        <taxon>Bacteria</taxon>
        <taxon>Pseudomonadati</taxon>
        <taxon>Pseudomonadota</taxon>
        <taxon>Betaproteobacteria</taxon>
        <taxon>Burkholderiales</taxon>
        <taxon>Burkholderiaceae</taxon>
        <taxon>Burkholderia</taxon>
        <taxon>pseudomallei group</taxon>
    </lineage>
</organism>
<evidence type="ECO:0000313" key="2">
    <source>
        <dbReference type="EMBL" id="EET04590.1"/>
    </source>
</evidence>
<name>A0A0E1VUJ4_BURPE</name>
<dbReference type="RefSeq" id="WP_004528350.1">
    <property type="nucleotide sequence ID" value="NZ_CM000833.1"/>
</dbReference>
<dbReference type="HOGENOM" id="CLU_582259_0_0_4"/>
<dbReference type="InterPro" id="IPR046509">
    <property type="entry name" value="DUF6687"/>
</dbReference>
<gene>
    <name evidence="2" type="ORF">BURPS1710A_A0672</name>
</gene>
<dbReference type="AlphaFoldDB" id="A0A0E1VUJ4"/>
<dbReference type="Pfam" id="PF20392">
    <property type="entry name" value="DUF6687"/>
    <property type="match status" value="1"/>
</dbReference>
<proteinExistence type="predicted"/>
<reference evidence="2" key="1">
    <citation type="submission" date="2009-05" db="EMBL/GenBank/DDBJ databases">
        <authorList>
            <person name="Harkins D.M."/>
            <person name="DeShazer D."/>
            <person name="Woods D.E."/>
            <person name="Brinkac L.M."/>
            <person name="Brown K.A."/>
            <person name="Hung G.C."/>
            <person name="Tuanyok A."/>
            <person name="Zhang B."/>
            <person name="Nierman W.C."/>
        </authorList>
    </citation>
    <scope>NUCLEOTIDE SEQUENCE [LARGE SCALE GENOMIC DNA]</scope>
    <source>
        <strain evidence="2">1710a</strain>
    </source>
</reference>